<evidence type="ECO:0000256" key="1">
    <source>
        <dbReference type="SAM" id="Phobius"/>
    </source>
</evidence>
<dbReference type="EMBL" id="VRTY01000127">
    <property type="protein sequence ID" value="TXK26540.1"/>
    <property type="molecule type" value="Genomic_DNA"/>
</dbReference>
<proteinExistence type="predicted"/>
<name>A0A5C8IZ25_9BACT</name>
<dbReference type="AlphaFoldDB" id="A0A5C8IZ25"/>
<evidence type="ECO:0000313" key="3">
    <source>
        <dbReference type="Proteomes" id="UP000321926"/>
    </source>
</evidence>
<accession>A0A5C8IZ25</accession>
<feature type="transmembrane region" description="Helical" evidence="1">
    <location>
        <begin position="6"/>
        <end position="29"/>
    </location>
</feature>
<comment type="caution">
    <text evidence="2">The sequence shown here is derived from an EMBL/GenBank/DDBJ whole genome shotgun (WGS) entry which is preliminary data.</text>
</comment>
<reference evidence="2 3" key="1">
    <citation type="submission" date="2019-08" db="EMBL/GenBank/DDBJ databases">
        <authorList>
            <person name="Shi S."/>
        </authorList>
    </citation>
    <scope>NUCLEOTIDE SEQUENCE [LARGE SCALE GENOMIC DNA]</scope>
    <source>
        <strain evidence="2 3">GY10130</strain>
    </source>
</reference>
<keyword evidence="1" id="KW-0812">Transmembrane</keyword>
<protein>
    <submittedName>
        <fullName evidence="2">Uncharacterized protein</fullName>
    </submittedName>
</protein>
<gene>
    <name evidence="2" type="ORF">FVR03_21700</name>
</gene>
<keyword evidence="3" id="KW-1185">Reference proteome</keyword>
<evidence type="ECO:0000313" key="2">
    <source>
        <dbReference type="EMBL" id="TXK26540.1"/>
    </source>
</evidence>
<dbReference type="Proteomes" id="UP000321926">
    <property type="component" value="Unassembled WGS sequence"/>
</dbReference>
<sequence>MEITILELVIVAFATFGVLVTAVIIFMEVETKYEAKAFKKRQAEEEAKRVPLEFTEEELEVRRKLYTLNKQMFDHIPTSYYMNQLDKDVQFLTKRLSKFKTLQLQLKEPTNPREDN</sequence>
<keyword evidence="1" id="KW-1133">Transmembrane helix</keyword>
<organism evidence="2 3">
    <name type="scientific">Pontibacter qinzhouensis</name>
    <dbReference type="NCBI Taxonomy" id="2603253"/>
    <lineage>
        <taxon>Bacteria</taxon>
        <taxon>Pseudomonadati</taxon>
        <taxon>Bacteroidota</taxon>
        <taxon>Cytophagia</taxon>
        <taxon>Cytophagales</taxon>
        <taxon>Hymenobacteraceae</taxon>
        <taxon>Pontibacter</taxon>
    </lineage>
</organism>
<keyword evidence="1" id="KW-0472">Membrane</keyword>
<dbReference type="RefSeq" id="WP_147923876.1">
    <property type="nucleotide sequence ID" value="NZ_VRTY01000127.1"/>
</dbReference>